<evidence type="ECO:0000313" key="5">
    <source>
        <dbReference type="Proteomes" id="UP001187315"/>
    </source>
</evidence>
<name>A0AA88N6P7_TACVA</name>
<feature type="region of interest" description="Disordered" evidence="3">
    <location>
        <begin position="23"/>
        <end position="49"/>
    </location>
</feature>
<sequence length="442" mass="50122">MHTAHMSESTLSVLSVSLKSRVNEPTRSRTIPHYNREELKRKRSSSPAPCDRYKHAICAYNGNVYLLGGRWKHSLKDFWKYNVVCNKWIKLDCDSDNAPDELEEHSMVSHQGVLYIFGGLRDSAYSDTKTPLWLFDTAKEHWFFIEEQSPLAQNVAPANRKGHSAVVLGSSMFIYGGYIDMRGTSQEFWKFNLDSRLWSLLSIAQVGPGPRHSHSAITHEDCMYLYGGLQGLKEQRDLWRWSSYDHTWTCIRTFSGPSKLMGHSAVVYKDSMLLFGGGETQTAPTNCLWSLNLTTRMWERLPSLPASTAPCRIHHCSVGLGPKFLPRPPNNTSSKDISISKSKDNTFRPFKNKCFPSSPLNWKPEEDIELQSLSVSLKSTQTYESCLTFENQVAQGNRYSEHSENETEDTIQVPMPDLLLIVGGKPLKDQAAISVWQMTLGD</sequence>
<dbReference type="Pfam" id="PF24681">
    <property type="entry name" value="Kelch_KLHDC2_KLHL20_DRC7"/>
    <property type="match status" value="2"/>
</dbReference>
<dbReference type="SUPFAM" id="SSF117281">
    <property type="entry name" value="Kelch motif"/>
    <property type="match status" value="1"/>
</dbReference>
<evidence type="ECO:0000256" key="1">
    <source>
        <dbReference type="ARBA" id="ARBA00022441"/>
    </source>
</evidence>
<keyword evidence="2" id="KW-0677">Repeat</keyword>
<keyword evidence="5" id="KW-1185">Reference proteome</keyword>
<accession>A0AA88N6P7</accession>
<comment type="caution">
    <text evidence="4">The sequence shown here is derived from an EMBL/GenBank/DDBJ whole genome shotgun (WGS) entry which is preliminary data.</text>
</comment>
<evidence type="ECO:0000256" key="3">
    <source>
        <dbReference type="SAM" id="MobiDB-lite"/>
    </source>
</evidence>
<dbReference type="Gene3D" id="2.120.10.80">
    <property type="entry name" value="Kelch-type beta propeller"/>
    <property type="match status" value="2"/>
</dbReference>
<keyword evidence="1" id="KW-0880">Kelch repeat</keyword>
<dbReference type="GO" id="GO:0005794">
    <property type="term" value="C:Golgi apparatus"/>
    <property type="evidence" value="ECO:0007669"/>
    <property type="project" value="TreeGrafter"/>
</dbReference>
<evidence type="ECO:0000313" key="4">
    <source>
        <dbReference type="EMBL" id="KAK2850134.1"/>
    </source>
</evidence>
<reference evidence="4" key="1">
    <citation type="submission" date="2023-08" db="EMBL/GenBank/DDBJ databases">
        <title>Pelteobagrus vachellii genome.</title>
        <authorList>
            <person name="Liu H."/>
        </authorList>
    </citation>
    <scope>NUCLEOTIDE SEQUENCE</scope>
    <source>
        <strain evidence="4">PRFRI_2022a</strain>
        <tissue evidence="4">Muscle</tissue>
    </source>
</reference>
<dbReference type="PANTHER" id="PTHR46376">
    <property type="entry name" value="LEUCINE-ZIPPER-LIKE TRANSCRIPTIONAL REGULATOR 1"/>
    <property type="match status" value="1"/>
</dbReference>
<evidence type="ECO:0000256" key="2">
    <source>
        <dbReference type="ARBA" id="ARBA00022737"/>
    </source>
</evidence>
<dbReference type="PANTHER" id="PTHR46376:SF1">
    <property type="entry name" value="LEUCINE-ZIPPER-LIKE TRANSCRIPTIONAL REGULATOR 1"/>
    <property type="match status" value="1"/>
</dbReference>
<dbReference type="InterPro" id="IPR015915">
    <property type="entry name" value="Kelch-typ_b-propeller"/>
</dbReference>
<gene>
    <name evidence="4" type="ORF">Q7C36_008917</name>
</gene>
<protein>
    <submittedName>
        <fullName evidence="4">Uncharacterized protein</fullName>
    </submittedName>
</protein>
<proteinExistence type="predicted"/>
<organism evidence="4 5">
    <name type="scientific">Tachysurus vachellii</name>
    <name type="common">Darkbarbel catfish</name>
    <name type="synonym">Pelteobagrus vachellii</name>
    <dbReference type="NCBI Taxonomy" id="175792"/>
    <lineage>
        <taxon>Eukaryota</taxon>
        <taxon>Metazoa</taxon>
        <taxon>Chordata</taxon>
        <taxon>Craniata</taxon>
        <taxon>Vertebrata</taxon>
        <taxon>Euteleostomi</taxon>
        <taxon>Actinopterygii</taxon>
        <taxon>Neopterygii</taxon>
        <taxon>Teleostei</taxon>
        <taxon>Ostariophysi</taxon>
        <taxon>Siluriformes</taxon>
        <taxon>Bagridae</taxon>
        <taxon>Tachysurus</taxon>
    </lineage>
</organism>
<dbReference type="EMBL" id="JAVHJS010000008">
    <property type="protein sequence ID" value="KAK2850134.1"/>
    <property type="molecule type" value="Genomic_DNA"/>
</dbReference>
<dbReference type="InterPro" id="IPR051568">
    <property type="entry name" value="LZTR1/Attractin"/>
</dbReference>
<dbReference type="AlphaFoldDB" id="A0AA88N6P7"/>
<dbReference type="Proteomes" id="UP001187315">
    <property type="component" value="Unassembled WGS sequence"/>
</dbReference>